<dbReference type="KEGG" id="temp:RBB75_13940"/>
<gene>
    <name evidence="1" type="ORF">RBB75_13940</name>
</gene>
<dbReference type="AlphaFoldDB" id="A0AAU7Z9A9"/>
<reference evidence="1" key="2">
    <citation type="journal article" date="2024" name="Environ. Microbiol.">
        <title>Genome analysis and description of Tunturibacter gen. nov. expands the diversity of Terriglobia in tundra soils.</title>
        <authorList>
            <person name="Messyasz A."/>
            <person name="Mannisto M.K."/>
            <person name="Kerkhof L.J."/>
            <person name="Haggblom M.M."/>
        </authorList>
    </citation>
    <scope>NUCLEOTIDE SEQUENCE</scope>
    <source>
        <strain evidence="1">M8UP23</strain>
    </source>
</reference>
<name>A0AAU7Z9A9_9BACT</name>
<reference evidence="1" key="1">
    <citation type="submission" date="2023-08" db="EMBL/GenBank/DDBJ databases">
        <authorList>
            <person name="Messyasz A."/>
            <person name="Mannisto M.K."/>
            <person name="Kerkhof L.J."/>
            <person name="Haggblom M."/>
        </authorList>
    </citation>
    <scope>NUCLEOTIDE SEQUENCE</scope>
    <source>
        <strain evidence="1">M8UP23</strain>
    </source>
</reference>
<dbReference type="EMBL" id="CP132932">
    <property type="protein sequence ID" value="XCB25538.1"/>
    <property type="molecule type" value="Genomic_DNA"/>
</dbReference>
<accession>A0AAU7Z9A9</accession>
<organism evidence="1">
    <name type="scientific">Tunturiibacter empetritectus</name>
    <dbReference type="NCBI Taxonomy" id="3069691"/>
    <lineage>
        <taxon>Bacteria</taxon>
        <taxon>Pseudomonadati</taxon>
        <taxon>Acidobacteriota</taxon>
        <taxon>Terriglobia</taxon>
        <taxon>Terriglobales</taxon>
        <taxon>Acidobacteriaceae</taxon>
        <taxon>Tunturiibacter</taxon>
    </lineage>
</organism>
<sequence length="288" mass="31601">MILSQPAKTTDIRASNNIASQLTEHGTCAVGVFTDKKMAFVIDSRMTLTSNGKYLGHKEGCKVVLARPKVLLAATGVEDSIYDVNHWNALEQAQAAMKLLPENPTYDQLDAWGLQWAQTMWGHYRNSGAKPDYTGVVSQLFVMTKIDGQTYVLKPTVTWDGVRFGFTSIFAAVSPEASTQYSGVCRKFVTTHDQAGAHPREIPVTAEELREMNAIGDDRVRAQTIGELTDVATRFELKFTAIDERLEGDYASIGAPYSTASWDEGALTWKTKFNPACSAKMTGTVASK</sequence>
<protein>
    <submittedName>
        <fullName evidence="1">Uncharacterized protein</fullName>
    </submittedName>
</protein>
<evidence type="ECO:0000313" key="1">
    <source>
        <dbReference type="EMBL" id="XCB25538.1"/>
    </source>
</evidence>
<dbReference type="RefSeq" id="WP_353068435.1">
    <property type="nucleotide sequence ID" value="NZ_CP132932.1"/>
</dbReference>
<proteinExistence type="predicted"/>